<dbReference type="Proteomes" id="UP001355207">
    <property type="component" value="Chromosome 7"/>
</dbReference>
<dbReference type="RefSeq" id="XP_066077265.1">
    <property type="nucleotide sequence ID" value="XM_066221168.1"/>
</dbReference>
<organism evidence="5 6">
    <name type="scientific">Kwoniella dendrophila CBS 6074</name>
    <dbReference type="NCBI Taxonomy" id="1295534"/>
    <lineage>
        <taxon>Eukaryota</taxon>
        <taxon>Fungi</taxon>
        <taxon>Dikarya</taxon>
        <taxon>Basidiomycota</taxon>
        <taxon>Agaricomycotina</taxon>
        <taxon>Tremellomycetes</taxon>
        <taxon>Tremellales</taxon>
        <taxon>Cryptococcaceae</taxon>
        <taxon>Kwoniella</taxon>
    </lineage>
</organism>
<evidence type="ECO:0008006" key="7">
    <source>
        <dbReference type="Google" id="ProtNLM"/>
    </source>
</evidence>
<feature type="compositionally biased region" description="Acidic residues" evidence="4">
    <location>
        <begin position="306"/>
        <end position="315"/>
    </location>
</feature>
<evidence type="ECO:0000313" key="6">
    <source>
        <dbReference type="Proteomes" id="UP001355207"/>
    </source>
</evidence>
<protein>
    <recommendedName>
        <fullName evidence="7">NAD(P)-binding protein</fullName>
    </recommendedName>
</protein>
<name>A0AAX4JZ08_9TREE</name>
<comment type="similarity">
    <text evidence="1">Belongs to the short-chain dehydrogenases/reductases (SDR) family.</text>
</comment>
<dbReference type="PANTHER" id="PTHR24320">
    <property type="entry name" value="RETINOL DEHYDROGENASE"/>
    <property type="match status" value="1"/>
</dbReference>
<gene>
    <name evidence="5" type="ORF">L201_005438</name>
</gene>
<dbReference type="InterPro" id="IPR002347">
    <property type="entry name" value="SDR_fam"/>
</dbReference>
<dbReference type="AlphaFoldDB" id="A0AAX4JZ08"/>
<evidence type="ECO:0000256" key="4">
    <source>
        <dbReference type="SAM" id="MobiDB-lite"/>
    </source>
</evidence>
<reference evidence="5 6" key="1">
    <citation type="submission" date="2024-01" db="EMBL/GenBank/DDBJ databases">
        <title>Comparative genomics of Cryptococcus and Kwoniella reveals pathogenesis evolution and contrasting modes of karyotype evolution via chromosome fusion or intercentromeric recombination.</title>
        <authorList>
            <person name="Coelho M.A."/>
            <person name="David-Palma M."/>
            <person name="Shea T."/>
            <person name="Bowers K."/>
            <person name="McGinley-Smith S."/>
            <person name="Mohammad A.W."/>
            <person name="Gnirke A."/>
            <person name="Yurkov A.M."/>
            <person name="Nowrousian M."/>
            <person name="Sun S."/>
            <person name="Cuomo C.A."/>
            <person name="Heitman J."/>
        </authorList>
    </citation>
    <scope>NUCLEOTIDE SEQUENCE [LARGE SCALE GENOMIC DNA]</scope>
    <source>
        <strain evidence="5 6">CBS 6074</strain>
    </source>
</reference>
<keyword evidence="2" id="KW-0521">NADP</keyword>
<dbReference type="InterPro" id="IPR036291">
    <property type="entry name" value="NAD(P)-bd_dom_sf"/>
</dbReference>
<dbReference type="Pfam" id="PF00106">
    <property type="entry name" value="adh_short"/>
    <property type="match status" value="1"/>
</dbReference>
<dbReference type="PRINTS" id="PR00081">
    <property type="entry name" value="GDHRDH"/>
</dbReference>
<dbReference type="EMBL" id="CP144104">
    <property type="protein sequence ID" value="WWC90502.1"/>
    <property type="molecule type" value="Genomic_DNA"/>
</dbReference>
<accession>A0AAX4JZ08</accession>
<sequence>MSWAYFNAIKEILPPKPTWSVDDLPDQTGNVAIVTGGNTGIGKAICEVLLRKNAKVYLLARSEDKALEAIKDLKEQTGKKDIHFIKLDLGDLTTIKSTVKEFETKEENLHLLFNNAGVMFPPNGSKTKQGYELQLGTNSLGPILLTNLLLPILIKTSQSLLVKNEVKEKGYNIIRIINLSSNGHVFFPPKGGFNFLNPNFDFLDSKSSYGQSKFLNVIHSLVIAKEMKKNNYNINCHPSNPGGIKSDLHRYQNWLYHLFVDRLTYPLDLGRMTPLYAGLSPEAGKPDQNGSYYIPWGRKGSANPDACDEENTEKM</sequence>
<dbReference type="PANTHER" id="PTHR24320:SF236">
    <property type="entry name" value="SHORT-CHAIN DEHYDROGENASE-RELATED"/>
    <property type="match status" value="1"/>
</dbReference>
<evidence type="ECO:0000256" key="1">
    <source>
        <dbReference type="ARBA" id="ARBA00006484"/>
    </source>
</evidence>
<evidence type="ECO:0000256" key="3">
    <source>
        <dbReference type="ARBA" id="ARBA00023002"/>
    </source>
</evidence>
<dbReference type="Gene3D" id="3.40.50.720">
    <property type="entry name" value="NAD(P)-binding Rossmann-like Domain"/>
    <property type="match status" value="1"/>
</dbReference>
<dbReference type="SUPFAM" id="SSF51735">
    <property type="entry name" value="NAD(P)-binding Rossmann-fold domains"/>
    <property type="match status" value="1"/>
</dbReference>
<feature type="region of interest" description="Disordered" evidence="4">
    <location>
        <begin position="294"/>
        <end position="315"/>
    </location>
</feature>
<dbReference type="GO" id="GO:0016491">
    <property type="term" value="F:oxidoreductase activity"/>
    <property type="evidence" value="ECO:0007669"/>
    <property type="project" value="UniProtKB-KW"/>
</dbReference>
<keyword evidence="6" id="KW-1185">Reference proteome</keyword>
<evidence type="ECO:0000256" key="2">
    <source>
        <dbReference type="ARBA" id="ARBA00022857"/>
    </source>
</evidence>
<evidence type="ECO:0000313" key="5">
    <source>
        <dbReference type="EMBL" id="WWC90502.1"/>
    </source>
</evidence>
<keyword evidence="3" id="KW-0560">Oxidoreductase</keyword>
<proteinExistence type="inferred from homology"/>
<dbReference type="GeneID" id="91096108"/>